<reference evidence="1" key="1">
    <citation type="journal article" date="2021" name="New Phytol.">
        <title>Evolutionary innovations through gain and loss of genes in the ectomycorrhizal Boletales.</title>
        <authorList>
            <person name="Wu G."/>
            <person name="Miyauchi S."/>
            <person name="Morin E."/>
            <person name="Kuo A."/>
            <person name="Drula E."/>
            <person name="Varga T."/>
            <person name="Kohler A."/>
            <person name="Feng B."/>
            <person name="Cao Y."/>
            <person name="Lipzen A."/>
            <person name="Daum C."/>
            <person name="Hundley H."/>
            <person name="Pangilinan J."/>
            <person name="Johnson J."/>
            <person name="Barry K."/>
            <person name="LaButti K."/>
            <person name="Ng V."/>
            <person name="Ahrendt S."/>
            <person name="Min B."/>
            <person name="Choi I.G."/>
            <person name="Park H."/>
            <person name="Plett J.M."/>
            <person name="Magnuson J."/>
            <person name="Spatafora J.W."/>
            <person name="Nagy L.G."/>
            <person name="Henrissat B."/>
            <person name="Grigoriev I.V."/>
            <person name="Yang Z.L."/>
            <person name="Xu J."/>
            <person name="Martin F.M."/>
        </authorList>
    </citation>
    <scope>NUCLEOTIDE SEQUENCE</scope>
    <source>
        <strain evidence="1">KUC20120723A-06</strain>
    </source>
</reference>
<evidence type="ECO:0000313" key="2">
    <source>
        <dbReference type="Proteomes" id="UP000790709"/>
    </source>
</evidence>
<keyword evidence="2" id="KW-1185">Reference proteome</keyword>
<feature type="non-terminal residue" evidence="1">
    <location>
        <position position="1"/>
    </location>
</feature>
<accession>A0ACB8B806</accession>
<feature type="non-terminal residue" evidence="1">
    <location>
        <position position="57"/>
    </location>
</feature>
<evidence type="ECO:0000313" key="1">
    <source>
        <dbReference type="EMBL" id="KAH7921704.1"/>
    </source>
</evidence>
<comment type="caution">
    <text evidence="1">The sequence shown here is derived from an EMBL/GenBank/DDBJ whole genome shotgun (WGS) entry which is preliminary data.</text>
</comment>
<name>A0ACB8B806_9AGAM</name>
<sequence length="57" mass="6446">HAALRDVIGRSFDMLKQRFTVLTVPPEHSLEMQVRIPSALCAIHNVVRTHDPRDVGD</sequence>
<gene>
    <name evidence="1" type="ORF">BV22DRAFT_970619</name>
</gene>
<organism evidence="1 2">
    <name type="scientific">Leucogyrophana mollusca</name>
    <dbReference type="NCBI Taxonomy" id="85980"/>
    <lineage>
        <taxon>Eukaryota</taxon>
        <taxon>Fungi</taxon>
        <taxon>Dikarya</taxon>
        <taxon>Basidiomycota</taxon>
        <taxon>Agaricomycotina</taxon>
        <taxon>Agaricomycetes</taxon>
        <taxon>Agaricomycetidae</taxon>
        <taxon>Boletales</taxon>
        <taxon>Boletales incertae sedis</taxon>
        <taxon>Leucogyrophana</taxon>
    </lineage>
</organism>
<dbReference type="EMBL" id="MU266514">
    <property type="protein sequence ID" value="KAH7921704.1"/>
    <property type="molecule type" value="Genomic_DNA"/>
</dbReference>
<proteinExistence type="predicted"/>
<dbReference type="Proteomes" id="UP000790709">
    <property type="component" value="Unassembled WGS sequence"/>
</dbReference>
<protein>
    <submittedName>
        <fullName evidence="1">Uncharacterized protein</fullName>
    </submittedName>
</protein>